<feature type="transmembrane region" description="Helical" evidence="1">
    <location>
        <begin position="134"/>
        <end position="157"/>
    </location>
</feature>
<keyword evidence="1" id="KW-1133">Transmembrane helix</keyword>
<reference evidence="2 4" key="1">
    <citation type="submission" date="2017-11" db="EMBL/GenBank/DDBJ databases">
        <title>The genome of Rhizophagus clarus HR1 reveals common genetic basis of auxotrophy among arbuscular mycorrhizal fungi.</title>
        <authorList>
            <person name="Kobayashi Y."/>
        </authorList>
    </citation>
    <scope>NUCLEOTIDE SEQUENCE [LARGE SCALE GENOMIC DNA]</scope>
    <source>
        <strain evidence="2 4">HR1</strain>
    </source>
</reference>
<feature type="transmembrane region" description="Helical" evidence="1">
    <location>
        <begin position="46"/>
        <end position="68"/>
    </location>
</feature>
<evidence type="ECO:0000313" key="4">
    <source>
        <dbReference type="Proteomes" id="UP000247702"/>
    </source>
</evidence>
<dbReference type="EMBL" id="BLAL01000053">
    <property type="protein sequence ID" value="GES81095.1"/>
    <property type="molecule type" value="Genomic_DNA"/>
</dbReference>
<dbReference type="AlphaFoldDB" id="A0A2Z6QVP2"/>
<feature type="transmembrane region" description="Helical" evidence="1">
    <location>
        <begin position="80"/>
        <end position="101"/>
    </location>
</feature>
<evidence type="ECO:0000313" key="3">
    <source>
        <dbReference type="EMBL" id="GES81095.1"/>
    </source>
</evidence>
<keyword evidence="1" id="KW-0812">Transmembrane</keyword>
<protein>
    <submittedName>
        <fullName evidence="2">Uncharacterized protein</fullName>
    </submittedName>
</protein>
<keyword evidence="4" id="KW-1185">Reference proteome</keyword>
<dbReference type="Proteomes" id="UP000615446">
    <property type="component" value="Unassembled WGS sequence"/>
</dbReference>
<feature type="transmembrane region" description="Helical" evidence="1">
    <location>
        <begin position="6"/>
        <end position="26"/>
    </location>
</feature>
<dbReference type="EMBL" id="BEXD01000668">
    <property type="protein sequence ID" value="GBB89304.1"/>
    <property type="molecule type" value="Genomic_DNA"/>
</dbReference>
<dbReference type="OrthoDB" id="2349998at2759"/>
<proteinExistence type="predicted"/>
<comment type="caution">
    <text evidence="2">The sequence shown here is derived from an EMBL/GenBank/DDBJ whole genome shotgun (WGS) entry which is preliminary data.</text>
</comment>
<reference evidence="3" key="2">
    <citation type="submission" date="2019-10" db="EMBL/GenBank/DDBJ databases">
        <title>Conservation and host-specific expression of non-tandemly repeated heterogenous ribosome RNA gene in arbuscular mycorrhizal fungi.</title>
        <authorList>
            <person name="Maeda T."/>
            <person name="Kobayashi Y."/>
            <person name="Nakagawa T."/>
            <person name="Ezawa T."/>
            <person name="Yamaguchi K."/>
            <person name="Bino T."/>
            <person name="Nishimoto Y."/>
            <person name="Shigenobu S."/>
            <person name="Kawaguchi M."/>
        </authorList>
    </citation>
    <scope>NUCLEOTIDE SEQUENCE</scope>
    <source>
        <strain evidence="3">HR1</strain>
    </source>
</reference>
<organism evidence="2 4">
    <name type="scientific">Rhizophagus clarus</name>
    <dbReference type="NCBI Taxonomy" id="94130"/>
    <lineage>
        <taxon>Eukaryota</taxon>
        <taxon>Fungi</taxon>
        <taxon>Fungi incertae sedis</taxon>
        <taxon>Mucoromycota</taxon>
        <taxon>Glomeromycotina</taxon>
        <taxon>Glomeromycetes</taxon>
        <taxon>Glomerales</taxon>
        <taxon>Glomeraceae</taxon>
        <taxon>Rhizophagus</taxon>
    </lineage>
</organism>
<sequence length="174" mass="20123">MKASIIAIKIFYIPHLIACIVTEIWYLKTLLKIEAYNDHGVQVDMYVTACLDFFYFFGIIYSLIYIYIAPYTVSGKVYYILLMAPAMSAGYSLIVGARYLITRMNLGEIPFNCNFNYDLPENVKIACKARFISCILDFTLFVSPLVPSIIFLLEIFFSEHDLISYHLQRNLFVL</sequence>
<evidence type="ECO:0000313" key="2">
    <source>
        <dbReference type="EMBL" id="GBB89304.1"/>
    </source>
</evidence>
<name>A0A2Z6QVP2_9GLOM</name>
<keyword evidence="1" id="KW-0472">Membrane</keyword>
<evidence type="ECO:0000256" key="1">
    <source>
        <dbReference type="SAM" id="Phobius"/>
    </source>
</evidence>
<gene>
    <name evidence="3" type="ORF">RCL2_000835600</name>
    <name evidence="2" type="ORF">RclHR1_00160020</name>
</gene>
<dbReference type="Proteomes" id="UP000247702">
    <property type="component" value="Unassembled WGS sequence"/>
</dbReference>
<accession>A0A2Z6QVP2</accession>